<keyword evidence="1" id="KW-0805">Transcription regulation</keyword>
<dbReference type="OrthoDB" id="3210235at2"/>
<dbReference type="Gene3D" id="1.10.357.10">
    <property type="entry name" value="Tetracycline Repressor, domain 2"/>
    <property type="match status" value="1"/>
</dbReference>
<evidence type="ECO:0000256" key="1">
    <source>
        <dbReference type="ARBA" id="ARBA00023015"/>
    </source>
</evidence>
<dbReference type="PROSITE" id="PS50977">
    <property type="entry name" value="HTH_TETR_2"/>
    <property type="match status" value="1"/>
</dbReference>
<evidence type="ECO:0000256" key="2">
    <source>
        <dbReference type="ARBA" id="ARBA00023125"/>
    </source>
</evidence>
<feature type="DNA-binding region" description="H-T-H motif" evidence="4">
    <location>
        <begin position="42"/>
        <end position="61"/>
    </location>
</feature>
<dbReference type="EMBL" id="FOEE01000001">
    <property type="protein sequence ID" value="SEO40537.1"/>
    <property type="molecule type" value="Genomic_DNA"/>
</dbReference>
<dbReference type="Pfam" id="PF00440">
    <property type="entry name" value="TetR_N"/>
    <property type="match status" value="1"/>
</dbReference>
<keyword evidence="3" id="KW-0804">Transcription</keyword>
<evidence type="ECO:0000313" key="7">
    <source>
        <dbReference type="EMBL" id="SEO40537.1"/>
    </source>
</evidence>
<proteinExistence type="predicted"/>
<dbReference type="InterPro" id="IPR050109">
    <property type="entry name" value="HTH-type_TetR-like_transc_reg"/>
</dbReference>
<dbReference type="GO" id="GO:0000976">
    <property type="term" value="F:transcription cis-regulatory region binding"/>
    <property type="evidence" value="ECO:0007669"/>
    <property type="project" value="TreeGrafter"/>
</dbReference>
<evidence type="ECO:0000313" key="8">
    <source>
        <dbReference type="Proteomes" id="UP000198960"/>
    </source>
</evidence>
<sequence>MTEEQTERPADGPRRRDAAATRESLLSAARQLIARDGAGAVSTRDVAAAAGANQALVYRYFGSKEALLIEALAQTEPDRTIADTPLADLPHTLLRRALDPDTPAEVRASSMATLVAGAGTDVVRTIARDRIHAGYTTQLAERLGGEDAALRAELVAALITGINALRTQIGTTAIAAADIDVLATYVDRMAAALLNPPGPTD</sequence>
<dbReference type="InterPro" id="IPR036271">
    <property type="entry name" value="Tet_transcr_reg_TetR-rel_C_sf"/>
</dbReference>
<dbReference type="InterPro" id="IPR001647">
    <property type="entry name" value="HTH_TetR"/>
</dbReference>
<dbReference type="Pfam" id="PF17920">
    <property type="entry name" value="TetR_C_16"/>
    <property type="match status" value="1"/>
</dbReference>
<dbReference type="AlphaFoldDB" id="A0A1H8PFL1"/>
<evidence type="ECO:0000256" key="5">
    <source>
        <dbReference type="SAM" id="MobiDB-lite"/>
    </source>
</evidence>
<accession>A0A1H8PFL1</accession>
<dbReference type="GO" id="GO:0003700">
    <property type="term" value="F:DNA-binding transcription factor activity"/>
    <property type="evidence" value="ECO:0007669"/>
    <property type="project" value="TreeGrafter"/>
</dbReference>
<keyword evidence="2 4" id="KW-0238">DNA-binding</keyword>
<dbReference type="SUPFAM" id="SSF48498">
    <property type="entry name" value="Tetracyclin repressor-like, C-terminal domain"/>
    <property type="match status" value="1"/>
</dbReference>
<dbReference type="PANTHER" id="PTHR30055:SF234">
    <property type="entry name" value="HTH-TYPE TRANSCRIPTIONAL REGULATOR BETI"/>
    <property type="match status" value="1"/>
</dbReference>
<name>A0A1H8PFL1_9ACTN</name>
<dbReference type="RefSeq" id="WP_091939119.1">
    <property type="nucleotide sequence ID" value="NZ_FOEE01000001.1"/>
</dbReference>
<gene>
    <name evidence="7" type="ORF">SAMN05660991_00145</name>
</gene>
<evidence type="ECO:0000256" key="3">
    <source>
        <dbReference type="ARBA" id="ARBA00023163"/>
    </source>
</evidence>
<feature type="region of interest" description="Disordered" evidence="5">
    <location>
        <begin position="1"/>
        <end position="21"/>
    </location>
</feature>
<dbReference type="Gene3D" id="1.10.10.60">
    <property type="entry name" value="Homeodomain-like"/>
    <property type="match status" value="1"/>
</dbReference>
<dbReference type="InterPro" id="IPR041678">
    <property type="entry name" value="TetR_C_16"/>
</dbReference>
<keyword evidence="8" id="KW-1185">Reference proteome</keyword>
<feature type="compositionally biased region" description="Basic and acidic residues" evidence="5">
    <location>
        <begin position="1"/>
        <end position="20"/>
    </location>
</feature>
<feature type="domain" description="HTH tetR-type" evidence="6">
    <location>
        <begin position="19"/>
        <end position="79"/>
    </location>
</feature>
<organism evidence="7 8">
    <name type="scientific">Trujillonella endophytica</name>
    <dbReference type="NCBI Taxonomy" id="673521"/>
    <lineage>
        <taxon>Bacteria</taxon>
        <taxon>Bacillati</taxon>
        <taxon>Actinomycetota</taxon>
        <taxon>Actinomycetes</taxon>
        <taxon>Geodermatophilales</taxon>
        <taxon>Geodermatophilaceae</taxon>
        <taxon>Trujillonella</taxon>
    </lineage>
</organism>
<protein>
    <submittedName>
        <fullName evidence="7">Transcriptional regulator, TetR family</fullName>
    </submittedName>
</protein>
<reference evidence="8" key="1">
    <citation type="submission" date="2016-10" db="EMBL/GenBank/DDBJ databases">
        <authorList>
            <person name="Varghese N."/>
            <person name="Submissions S."/>
        </authorList>
    </citation>
    <scope>NUCLEOTIDE SEQUENCE [LARGE SCALE GENOMIC DNA]</scope>
    <source>
        <strain evidence="8">DSM 45413</strain>
    </source>
</reference>
<dbReference type="Proteomes" id="UP000198960">
    <property type="component" value="Unassembled WGS sequence"/>
</dbReference>
<dbReference type="SUPFAM" id="SSF46689">
    <property type="entry name" value="Homeodomain-like"/>
    <property type="match status" value="1"/>
</dbReference>
<dbReference type="PANTHER" id="PTHR30055">
    <property type="entry name" value="HTH-TYPE TRANSCRIPTIONAL REGULATOR RUTR"/>
    <property type="match status" value="1"/>
</dbReference>
<dbReference type="PRINTS" id="PR00455">
    <property type="entry name" value="HTHTETR"/>
</dbReference>
<evidence type="ECO:0000259" key="6">
    <source>
        <dbReference type="PROSITE" id="PS50977"/>
    </source>
</evidence>
<evidence type="ECO:0000256" key="4">
    <source>
        <dbReference type="PROSITE-ProRule" id="PRU00335"/>
    </source>
</evidence>
<dbReference type="InterPro" id="IPR009057">
    <property type="entry name" value="Homeodomain-like_sf"/>
</dbReference>
<dbReference type="STRING" id="673521.SAMN05660991_00145"/>